<dbReference type="PRINTS" id="PR00237">
    <property type="entry name" value="GPCRRHODOPSN"/>
</dbReference>
<dbReference type="InterPro" id="IPR017452">
    <property type="entry name" value="GPCR_Rhodpsn_7TM"/>
</dbReference>
<dbReference type="Gene3D" id="1.20.1070.10">
    <property type="entry name" value="Rhodopsin 7-helix transmembrane proteins"/>
    <property type="match status" value="2"/>
</dbReference>
<keyword evidence="2 8" id="KW-0812">Transmembrane</keyword>
<evidence type="ECO:0000313" key="12">
    <source>
        <dbReference type="Proteomes" id="UP001159427"/>
    </source>
</evidence>
<feature type="domain" description="G-protein coupled receptors family 1 profile" evidence="10">
    <location>
        <begin position="40"/>
        <end position="539"/>
    </location>
</feature>
<feature type="transmembrane region" description="Helical" evidence="9">
    <location>
        <begin position="488"/>
        <end position="510"/>
    </location>
</feature>
<name>A0ABN8LL98_9CNID</name>
<evidence type="ECO:0000313" key="11">
    <source>
        <dbReference type="EMBL" id="CAH3016424.1"/>
    </source>
</evidence>
<evidence type="ECO:0000256" key="5">
    <source>
        <dbReference type="ARBA" id="ARBA00023136"/>
    </source>
</evidence>
<keyword evidence="6 8" id="KW-0675">Receptor</keyword>
<dbReference type="InterPro" id="IPR000276">
    <property type="entry name" value="GPCR_Rhodpsn"/>
</dbReference>
<reference evidence="11 12" key="1">
    <citation type="submission" date="2022-05" db="EMBL/GenBank/DDBJ databases">
        <authorList>
            <consortium name="Genoscope - CEA"/>
            <person name="William W."/>
        </authorList>
    </citation>
    <scope>NUCLEOTIDE SEQUENCE [LARGE SCALE GENOMIC DNA]</scope>
</reference>
<evidence type="ECO:0000256" key="4">
    <source>
        <dbReference type="ARBA" id="ARBA00023040"/>
    </source>
</evidence>
<keyword evidence="12" id="KW-1185">Reference proteome</keyword>
<feature type="transmembrane region" description="Helical" evidence="9">
    <location>
        <begin position="189"/>
        <end position="213"/>
    </location>
</feature>
<dbReference type="PROSITE" id="PS00237">
    <property type="entry name" value="G_PROTEIN_RECEP_F1_1"/>
    <property type="match status" value="1"/>
</dbReference>
<keyword evidence="3 9" id="KW-1133">Transmembrane helix</keyword>
<evidence type="ECO:0000256" key="6">
    <source>
        <dbReference type="ARBA" id="ARBA00023170"/>
    </source>
</evidence>
<organism evidence="11 12">
    <name type="scientific">Porites evermanni</name>
    <dbReference type="NCBI Taxonomy" id="104178"/>
    <lineage>
        <taxon>Eukaryota</taxon>
        <taxon>Metazoa</taxon>
        <taxon>Cnidaria</taxon>
        <taxon>Anthozoa</taxon>
        <taxon>Hexacorallia</taxon>
        <taxon>Scleractinia</taxon>
        <taxon>Fungiina</taxon>
        <taxon>Poritidae</taxon>
        <taxon>Porites</taxon>
    </lineage>
</organism>
<feature type="transmembrane region" description="Helical" evidence="9">
    <location>
        <begin position="61"/>
        <end position="81"/>
    </location>
</feature>
<evidence type="ECO:0000256" key="9">
    <source>
        <dbReference type="SAM" id="Phobius"/>
    </source>
</evidence>
<dbReference type="EMBL" id="CALNXI010000041">
    <property type="protein sequence ID" value="CAH3016424.1"/>
    <property type="molecule type" value="Genomic_DNA"/>
</dbReference>
<dbReference type="PANTHER" id="PTHR45695">
    <property type="entry name" value="LEUCOKININ RECEPTOR-RELATED"/>
    <property type="match status" value="1"/>
</dbReference>
<dbReference type="Pfam" id="PF00001">
    <property type="entry name" value="7tm_1"/>
    <property type="match status" value="2"/>
</dbReference>
<dbReference type="SUPFAM" id="SSF81321">
    <property type="entry name" value="Family A G protein-coupled receptor-like"/>
    <property type="match status" value="2"/>
</dbReference>
<proteinExistence type="inferred from homology"/>
<accession>A0ABN8LL98</accession>
<evidence type="ECO:0000256" key="3">
    <source>
        <dbReference type="ARBA" id="ARBA00022989"/>
    </source>
</evidence>
<keyword evidence="4 8" id="KW-0297">G-protein coupled receptor</keyword>
<comment type="caution">
    <text evidence="11">The sequence shown here is derived from an EMBL/GenBank/DDBJ whole genome shotgun (WGS) entry which is preliminary data.</text>
</comment>
<dbReference type="PANTHER" id="PTHR45695:SF9">
    <property type="entry name" value="LEUCOKININ RECEPTOR"/>
    <property type="match status" value="1"/>
</dbReference>
<evidence type="ECO:0000259" key="10">
    <source>
        <dbReference type="PROSITE" id="PS50262"/>
    </source>
</evidence>
<feature type="transmembrane region" description="Helical" evidence="9">
    <location>
        <begin position="434"/>
        <end position="458"/>
    </location>
</feature>
<comment type="similarity">
    <text evidence="8">Belongs to the G-protein coupled receptor 1 family.</text>
</comment>
<keyword evidence="7 8" id="KW-0807">Transducer</keyword>
<dbReference type="Proteomes" id="UP001159427">
    <property type="component" value="Unassembled WGS sequence"/>
</dbReference>
<sequence length="589" mass="68276">MNTSNETRIADQFCRPNSTVAVQTIKVFAYVILILVSLIGNTLIIAVVYKNRRMRTPVNFFVVNMSAADILITVFYMPRMIARTFLGMNWGVDGNLGAISCKIVPFAQELSASVSVLTLILIAVDRFFAVLFPFKRVFTNRVAYAAIAFVWLSAFAARAPMFHGLRFIIDEEEKTHCALEFDSEMANNFYVRFAFVMFYVIPLFFTVVLYGAVLVSLKNRKPIGEVFTNTRRKFNNRLKRTRKDNGYFSKKPIYPNKKLFKDCNKVSWPLQQGVLQSVFYEENEVLVIKVHRRLRRAAINLLVVNMSMADIIITVFNSPRLISRAILGTDWAIRGEFGYILCKAFPFTKELSSFVFVLTLLLIAVDRLIAVLFPLKRFITNRVAYVSIFFVWIVAIALRSPIFNDQRFILGEDGQTYCFLQFDSELAFYFYLKYAFATFYSIPLTCILILFGVVMVLLKKRKSVGENLTSKQQRYKDRTRRTRKVMRMLLTIMFVLTLGWCLHFFLPLLLLRFGPKVCNLALPALFLNQSTSAINPCIYLLYIKNYRCSFREIWRSLYRRCMKTLSSNNKIKPQDISTVRRRTVEGQQK</sequence>
<protein>
    <recommendedName>
        <fullName evidence="10">G-protein coupled receptors family 1 profile domain-containing protein</fullName>
    </recommendedName>
</protein>
<keyword evidence="5 9" id="KW-0472">Membrane</keyword>
<feature type="transmembrane region" description="Helical" evidence="9">
    <location>
        <begin position="112"/>
        <end position="132"/>
    </location>
</feature>
<comment type="subcellular location">
    <subcellularLocation>
        <location evidence="1">Membrane</location>
        <topology evidence="1">Multi-pass membrane protein</topology>
    </subcellularLocation>
</comment>
<feature type="transmembrane region" description="Helical" evidence="9">
    <location>
        <begin position="27"/>
        <end position="49"/>
    </location>
</feature>
<dbReference type="PROSITE" id="PS50262">
    <property type="entry name" value="G_PROTEIN_RECEP_F1_2"/>
    <property type="match status" value="1"/>
</dbReference>
<gene>
    <name evidence="11" type="ORF">PEVE_00029374</name>
</gene>
<evidence type="ECO:0000256" key="7">
    <source>
        <dbReference type="ARBA" id="ARBA00023224"/>
    </source>
</evidence>
<evidence type="ECO:0000256" key="2">
    <source>
        <dbReference type="ARBA" id="ARBA00022692"/>
    </source>
</evidence>
<feature type="transmembrane region" description="Helical" evidence="9">
    <location>
        <begin position="382"/>
        <end position="402"/>
    </location>
</feature>
<dbReference type="CDD" id="cd00637">
    <property type="entry name" value="7tm_classA_rhodopsin-like"/>
    <property type="match status" value="2"/>
</dbReference>
<feature type="transmembrane region" description="Helical" evidence="9">
    <location>
        <begin position="354"/>
        <end position="375"/>
    </location>
</feature>
<feature type="transmembrane region" description="Helical" evidence="9">
    <location>
        <begin position="297"/>
        <end position="316"/>
    </location>
</feature>
<feature type="transmembrane region" description="Helical" evidence="9">
    <location>
        <begin position="144"/>
        <end position="169"/>
    </location>
</feature>
<evidence type="ECO:0000256" key="1">
    <source>
        <dbReference type="ARBA" id="ARBA00004141"/>
    </source>
</evidence>
<feature type="transmembrane region" description="Helical" evidence="9">
    <location>
        <begin position="522"/>
        <end position="542"/>
    </location>
</feature>
<evidence type="ECO:0000256" key="8">
    <source>
        <dbReference type="RuleBase" id="RU000688"/>
    </source>
</evidence>